<dbReference type="Pfam" id="PF02668">
    <property type="entry name" value="TauD"/>
    <property type="match status" value="1"/>
</dbReference>
<comment type="similarity">
    <text evidence="1">Belongs to the TfdA dioxygenase family.</text>
</comment>
<accession>A0A166G8E3</accession>
<dbReference type="InterPro" id="IPR003819">
    <property type="entry name" value="TauD/TfdA-like"/>
</dbReference>
<protein>
    <submittedName>
        <fullName evidence="7">Putative alpha-ketoglutarate-dependent 2,4-dichlorophenoxyacetate dioxygenase</fullName>
    </submittedName>
</protein>
<organism evidence="7 8">
    <name type="scientific">Sistotremastrum suecicum HHB10207 ss-3</name>
    <dbReference type="NCBI Taxonomy" id="1314776"/>
    <lineage>
        <taxon>Eukaryota</taxon>
        <taxon>Fungi</taxon>
        <taxon>Dikarya</taxon>
        <taxon>Basidiomycota</taxon>
        <taxon>Agaricomycotina</taxon>
        <taxon>Agaricomycetes</taxon>
        <taxon>Sistotremastrales</taxon>
        <taxon>Sistotremastraceae</taxon>
        <taxon>Sistotremastrum</taxon>
    </lineage>
</organism>
<dbReference type="Gene3D" id="3.60.130.10">
    <property type="entry name" value="Clavaminate synthase-like"/>
    <property type="match status" value="1"/>
</dbReference>
<dbReference type="STRING" id="1314776.A0A166G8E3"/>
<evidence type="ECO:0000256" key="1">
    <source>
        <dbReference type="ARBA" id="ARBA00005896"/>
    </source>
</evidence>
<evidence type="ECO:0000256" key="3">
    <source>
        <dbReference type="ARBA" id="ARBA00022964"/>
    </source>
</evidence>
<dbReference type="EMBL" id="KV428022">
    <property type="protein sequence ID" value="KZT41415.1"/>
    <property type="molecule type" value="Genomic_DNA"/>
</dbReference>
<dbReference type="GO" id="GO:0046872">
    <property type="term" value="F:metal ion binding"/>
    <property type="evidence" value="ECO:0007669"/>
    <property type="project" value="UniProtKB-KW"/>
</dbReference>
<evidence type="ECO:0000256" key="2">
    <source>
        <dbReference type="ARBA" id="ARBA00022723"/>
    </source>
</evidence>
<dbReference type="AlphaFoldDB" id="A0A166G8E3"/>
<keyword evidence="5" id="KW-0408">Iron</keyword>
<dbReference type="OrthoDB" id="5818554at2759"/>
<keyword evidence="3 7" id="KW-0223">Dioxygenase</keyword>
<reference evidence="7 8" key="1">
    <citation type="journal article" date="2016" name="Mol. Biol. Evol.">
        <title>Comparative Genomics of Early-Diverging Mushroom-Forming Fungi Provides Insights into the Origins of Lignocellulose Decay Capabilities.</title>
        <authorList>
            <person name="Nagy L.G."/>
            <person name="Riley R."/>
            <person name="Tritt A."/>
            <person name="Adam C."/>
            <person name="Daum C."/>
            <person name="Floudas D."/>
            <person name="Sun H."/>
            <person name="Yadav J.S."/>
            <person name="Pangilinan J."/>
            <person name="Larsson K.H."/>
            <person name="Matsuura K."/>
            <person name="Barry K."/>
            <person name="Labutti K."/>
            <person name="Kuo R."/>
            <person name="Ohm R.A."/>
            <person name="Bhattacharya S.S."/>
            <person name="Shirouzu T."/>
            <person name="Yoshinaga Y."/>
            <person name="Martin F.M."/>
            <person name="Grigoriev I.V."/>
            <person name="Hibbett D.S."/>
        </authorList>
    </citation>
    <scope>NUCLEOTIDE SEQUENCE [LARGE SCALE GENOMIC DNA]</scope>
    <source>
        <strain evidence="7 8">HHB10207 ss-3</strain>
    </source>
</reference>
<evidence type="ECO:0000256" key="4">
    <source>
        <dbReference type="ARBA" id="ARBA00023002"/>
    </source>
</evidence>
<dbReference type="InterPro" id="IPR042098">
    <property type="entry name" value="TauD-like_sf"/>
</dbReference>
<dbReference type="PANTHER" id="PTHR43779:SF3">
    <property type="entry name" value="(3R)-3-[(CARBOXYMETHYL)AMINO]FATTY ACID OXYGENASE_DECARBOXYLASE"/>
    <property type="match status" value="1"/>
</dbReference>
<evidence type="ECO:0000313" key="7">
    <source>
        <dbReference type="EMBL" id="KZT41415.1"/>
    </source>
</evidence>
<keyword evidence="8" id="KW-1185">Reference proteome</keyword>
<dbReference type="InterPro" id="IPR051178">
    <property type="entry name" value="TfdA_dioxygenase"/>
</dbReference>
<evidence type="ECO:0000313" key="8">
    <source>
        <dbReference type="Proteomes" id="UP000076798"/>
    </source>
</evidence>
<name>A0A166G8E3_9AGAM</name>
<gene>
    <name evidence="7" type="ORF">SISSUDRAFT_307581</name>
</gene>
<dbReference type="PANTHER" id="PTHR43779">
    <property type="entry name" value="DIOXYGENASE RV0097-RELATED"/>
    <property type="match status" value="1"/>
</dbReference>
<dbReference type="Proteomes" id="UP000076798">
    <property type="component" value="Unassembled WGS sequence"/>
</dbReference>
<keyword evidence="4" id="KW-0560">Oxidoreductase</keyword>
<sequence>MAICSQLKSAEAMQQIVSRLHCLLSYGILSSTTTMEPIRIGSLTCQPLHPTFVAEITGVDFSKPIPDDQICDIIAAQDRFGVTVYRNTSLDDQRHIALSRQLGKLEQVPKFNGPKVPDRFGFPELFDAGNTDREGKIIQKDSRRWWYNKGNTLWHTDSSFNQHRSKYSLLLAHQIPNEGGDTEFADMRNAYRAFPEVRKRQLRGLIAEHDLWHSRKLAAPQEYSAVTDFERAAKPSAYHKLVQIASDGGETLYVAAHASRILGKPEQEGLRLIGELIEDCTQAGWTHAVKWKQVGDLVIWDNRIVMHRGRPFSDQMEVRDMRRTTVFDDGPGSLGAV</sequence>
<evidence type="ECO:0000259" key="6">
    <source>
        <dbReference type="Pfam" id="PF02668"/>
    </source>
</evidence>
<evidence type="ECO:0000256" key="5">
    <source>
        <dbReference type="ARBA" id="ARBA00023004"/>
    </source>
</evidence>
<keyword evidence="2" id="KW-0479">Metal-binding</keyword>
<dbReference type="GO" id="GO:0051213">
    <property type="term" value="F:dioxygenase activity"/>
    <property type="evidence" value="ECO:0007669"/>
    <property type="project" value="UniProtKB-KW"/>
</dbReference>
<feature type="domain" description="TauD/TfdA-like" evidence="6">
    <location>
        <begin position="46"/>
        <end position="325"/>
    </location>
</feature>
<proteinExistence type="inferred from homology"/>
<dbReference type="SUPFAM" id="SSF51197">
    <property type="entry name" value="Clavaminate synthase-like"/>
    <property type="match status" value="1"/>
</dbReference>